<evidence type="ECO:0000313" key="1">
    <source>
        <dbReference type="EMBL" id="KAI5676279.1"/>
    </source>
</evidence>
<sequence length="354" mass="41001">MEYTWSNSPWQRLEALRNKRIINPSLQEIRIISIMVVAMESMLMLEATMDMGNSFLEDMMVMQISLLKNIMELVTSLLRLNLMSILLTKISNEDSYDTMNGKRIEKEECNEFKEKEKVDEKESLSENSCYSYYISTLCEKLEKDECTKEKAHELEKRESTKENECFIEKQEIIEKEQKEREVVALDKSKVKFLTQNMENERSLNYKIYKTISLFTPTSYISLEHPYTWTSKIGRNHTMKSEVQGDIVGKELFQFHENSSMSPFLNPSLLIHEVSYEELKLLLASYVSHMSIIEDVCSISIGGHLFLVVPYVSICSHTSFAKSLMHSGVKFDPSCMLNDASLVDPNIVSFKLECV</sequence>
<evidence type="ECO:0000313" key="2">
    <source>
        <dbReference type="Proteomes" id="UP001060085"/>
    </source>
</evidence>
<accession>A0ACC0BUB3</accession>
<protein>
    <submittedName>
        <fullName evidence="1">Uncharacterized protein</fullName>
    </submittedName>
</protein>
<reference evidence="2" key="1">
    <citation type="journal article" date="2023" name="Nat. Plants">
        <title>Single-cell RNA sequencing provides a high-resolution roadmap for understanding the multicellular compartmentation of specialized metabolism.</title>
        <authorList>
            <person name="Sun S."/>
            <person name="Shen X."/>
            <person name="Li Y."/>
            <person name="Li Y."/>
            <person name="Wang S."/>
            <person name="Li R."/>
            <person name="Zhang H."/>
            <person name="Shen G."/>
            <person name="Guo B."/>
            <person name="Wei J."/>
            <person name="Xu J."/>
            <person name="St-Pierre B."/>
            <person name="Chen S."/>
            <person name="Sun C."/>
        </authorList>
    </citation>
    <scope>NUCLEOTIDE SEQUENCE [LARGE SCALE GENOMIC DNA]</scope>
</reference>
<organism evidence="1 2">
    <name type="scientific">Catharanthus roseus</name>
    <name type="common">Madagascar periwinkle</name>
    <name type="synonym">Vinca rosea</name>
    <dbReference type="NCBI Taxonomy" id="4058"/>
    <lineage>
        <taxon>Eukaryota</taxon>
        <taxon>Viridiplantae</taxon>
        <taxon>Streptophyta</taxon>
        <taxon>Embryophyta</taxon>
        <taxon>Tracheophyta</taxon>
        <taxon>Spermatophyta</taxon>
        <taxon>Magnoliopsida</taxon>
        <taxon>eudicotyledons</taxon>
        <taxon>Gunneridae</taxon>
        <taxon>Pentapetalae</taxon>
        <taxon>asterids</taxon>
        <taxon>lamiids</taxon>
        <taxon>Gentianales</taxon>
        <taxon>Apocynaceae</taxon>
        <taxon>Rauvolfioideae</taxon>
        <taxon>Vinceae</taxon>
        <taxon>Catharanthinae</taxon>
        <taxon>Catharanthus</taxon>
    </lineage>
</organism>
<keyword evidence="2" id="KW-1185">Reference proteome</keyword>
<dbReference type="EMBL" id="CM044702">
    <property type="protein sequence ID" value="KAI5676279.1"/>
    <property type="molecule type" value="Genomic_DNA"/>
</dbReference>
<gene>
    <name evidence="1" type="ORF">M9H77_07229</name>
</gene>
<dbReference type="Proteomes" id="UP001060085">
    <property type="component" value="Linkage Group LG02"/>
</dbReference>
<comment type="caution">
    <text evidence="1">The sequence shown here is derived from an EMBL/GenBank/DDBJ whole genome shotgun (WGS) entry which is preliminary data.</text>
</comment>
<proteinExistence type="predicted"/>
<name>A0ACC0BUB3_CATRO</name>